<dbReference type="InterPro" id="IPR043690">
    <property type="entry name" value="RimI"/>
</dbReference>
<dbReference type="Proteomes" id="UP000198611">
    <property type="component" value="Unassembled WGS sequence"/>
</dbReference>
<dbReference type="PANTHER" id="PTHR43420:SF51">
    <property type="entry name" value="PEPTIDYL-LYSINE N-ACETYLTRANSFERASE YIAC"/>
    <property type="match status" value="1"/>
</dbReference>
<reference evidence="7 8" key="1">
    <citation type="submission" date="2016-10" db="EMBL/GenBank/DDBJ databases">
        <authorList>
            <person name="de Groot N.N."/>
        </authorList>
    </citation>
    <scope>NUCLEOTIDE SEQUENCE [LARGE SCALE GENOMIC DNA]</scope>
    <source>
        <strain evidence="7 8">HL3</strain>
    </source>
</reference>
<accession>A0A1I1QMK7</accession>
<evidence type="ECO:0000313" key="8">
    <source>
        <dbReference type="Proteomes" id="UP000198611"/>
    </source>
</evidence>
<dbReference type="GO" id="GO:0005737">
    <property type="term" value="C:cytoplasm"/>
    <property type="evidence" value="ECO:0007669"/>
    <property type="project" value="UniProtKB-SubCell"/>
</dbReference>
<evidence type="ECO:0000313" key="7">
    <source>
        <dbReference type="EMBL" id="SFD19310.1"/>
    </source>
</evidence>
<evidence type="ECO:0000256" key="4">
    <source>
        <dbReference type="ARBA" id="ARBA00023315"/>
    </source>
</evidence>
<evidence type="ECO:0000256" key="5">
    <source>
        <dbReference type="HAMAP-Rule" id="MF_02210"/>
    </source>
</evidence>
<organism evidence="7 8">
    <name type="scientific">Thiohalospira halophila DSM 15071</name>
    <dbReference type="NCBI Taxonomy" id="1123397"/>
    <lineage>
        <taxon>Bacteria</taxon>
        <taxon>Pseudomonadati</taxon>
        <taxon>Pseudomonadota</taxon>
        <taxon>Gammaproteobacteria</taxon>
        <taxon>Thiohalospirales</taxon>
        <taxon>Thiohalospiraceae</taxon>
        <taxon>Thiohalospira</taxon>
    </lineage>
</organism>
<dbReference type="Gene3D" id="3.40.630.30">
    <property type="match status" value="1"/>
</dbReference>
<dbReference type="GO" id="GO:0008999">
    <property type="term" value="F:protein-N-terminal-alanine acetyltransferase activity"/>
    <property type="evidence" value="ECO:0007669"/>
    <property type="project" value="UniProtKB-UniRule"/>
</dbReference>
<comment type="function">
    <text evidence="5">Acetylates the N-terminal alanine of ribosomal protein bS18.</text>
</comment>
<comment type="similarity">
    <text evidence="1 5">Belongs to the acetyltransferase family. RimI subfamily.</text>
</comment>
<dbReference type="SUPFAM" id="SSF55729">
    <property type="entry name" value="Acyl-CoA N-acyltransferases (Nat)"/>
    <property type="match status" value="1"/>
</dbReference>
<protein>
    <recommendedName>
        <fullName evidence="5">[Ribosomal protein bS18]-alanine N-acetyltransferase</fullName>
        <ecNumber evidence="5">2.3.1.266</ecNumber>
    </recommendedName>
</protein>
<evidence type="ECO:0000256" key="2">
    <source>
        <dbReference type="ARBA" id="ARBA00022490"/>
    </source>
</evidence>
<dbReference type="InterPro" id="IPR050680">
    <property type="entry name" value="YpeA/RimI_acetyltransf"/>
</dbReference>
<evidence type="ECO:0000259" key="6">
    <source>
        <dbReference type="PROSITE" id="PS51186"/>
    </source>
</evidence>
<sequence length="162" mass="17221">MTPEPIIRPMVGADLPAILTIEEATYHEPWTEGIFRDCLRVGYTGRVLEVASATGEAAGLAGYGLLSAAAGECHILNLCTAPDQRGRGVGRLLLRALLAEGRLAGAEQAFLEVRPSNAAALGLYQAEGFETVGVREGYYPAEAGREDAWVLRRELVGRNPGG</sequence>
<dbReference type="STRING" id="1123397.SAMN05660831_01089"/>
<feature type="active site" description="Proton donor" evidence="5">
    <location>
        <position position="124"/>
    </location>
</feature>
<feature type="active site" description="Proton acceptor" evidence="5">
    <location>
        <position position="112"/>
    </location>
</feature>
<keyword evidence="3 5" id="KW-0808">Transferase</keyword>
<dbReference type="PANTHER" id="PTHR43420">
    <property type="entry name" value="ACETYLTRANSFERASE"/>
    <property type="match status" value="1"/>
</dbReference>
<keyword evidence="4 5" id="KW-0012">Acyltransferase</keyword>
<comment type="subcellular location">
    <subcellularLocation>
        <location evidence="5">Cytoplasm</location>
    </subcellularLocation>
</comment>
<gene>
    <name evidence="5" type="primary">rimI</name>
    <name evidence="7" type="ORF">SAMN05660831_01089</name>
</gene>
<feature type="binding site" evidence="5">
    <location>
        <position position="117"/>
    </location>
    <ligand>
        <name>acetyl-CoA</name>
        <dbReference type="ChEBI" id="CHEBI:57288"/>
    </ligand>
</feature>
<evidence type="ECO:0000256" key="3">
    <source>
        <dbReference type="ARBA" id="ARBA00022679"/>
    </source>
</evidence>
<dbReference type="PROSITE" id="PS51186">
    <property type="entry name" value="GNAT"/>
    <property type="match status" value="1"/>
</dbReference>
<dbReference type="InterPro" id="IPR006464">
    <property type="entry name" value="AcTrfase_RimI/Ard1"/>
</dbReference>
<dbReference type="InterPro" id="IPR016181">
    <property type="entry name" value="Acyl_CoA_acyltransferase"/>
</dbReference>
<keyword evidence="8" id="KW-1185">Reference proteome</keyword>
<feature type="domain" description="N-acetyltransferase" evidence="6">
    <location>
        <begin position="5"/>
        <end position="156"/>
    </location>
</feature>
<evidence type="ECO:0000256" key="1">
    <source>
        <dbReference type="ARBA" id="ARBA00005395"/>
    </source>
</evidence>
<dbReference type="EC" id="2.3.1.266" evidence="5"/>
<keyword evidence="2 5" id="KW-0963">Cytoplasm</keyword>
<dbReference type="EMBL" id="FOMJ01000002">
    <property type="protein sequence ID" value="SFD19310.1"/>
    <property type="molecule type" value="Genomic_DNA"/>
</dbReference>
<dbReference type="CDD" id="cd04301">
    <property type="entry name" value="NAT_SF"/>
    <property type="match status" value="1"/>
</dbReference>
<dbReference type="InterPro" id="IPR000182">
    <property type="entry name" value="GNAT_dom"/>
</dbReference>
<proteinExistence type="inferred from homology"/>
<comment type="catalytic activity">
    <reaction evidence="5">
        <text>N-terminal L-alanyl-[ribosomal protein bS18] + acetyl-CoA = N-terminal N(alpha)-acetyl-L-alanyl-[ribosomal protein bS18] + CoA + H(+)</text>
        <dbReference type="Rhea" id="RHEA:43756"/>
        <dbReference type="Rhea" id="RHEA-COMP:10676"/>
        <dbReference type="Rhea" id="RHEA-COMP:10677"/>
        <dbReference type="ChEBI" id="CHEBI:15378"/>
        <dbReference type="ChEBI" id="CHEBI:57287"/>
        <dbReference type="ChEBI" id="CHEBI:57288"/>
        <dbReference type="ChEBI" id="CHEBI:64718"/>
        <dbReference type="ChEBI" id="CHEBI:83683"/>
        <dbReference type="EC" id="2.3.1.266"/>
    </reaction>
</comment>
<comment type="caution">
    <text evidence="5">Lacks conserved residue(s) required for the propagation of feature annotation.</text>
</comment>
<dbReference type="AlphaFoldDB" id="A0A1I1QMK7"/>
<dbReference type="HAMAP" id="MF_02210">
    <property type="entry name" value="RimI"/>
    <property type="match status" value="1"/>
</dbReference>
<dbReference type="Pfam" id="PF00583">
    <property type="entry name" value="Acetyltransf_1"/>
    <property type="match status" value="1"/>
</dbReference>
<name>A0A1I1QMK7_9GAMM</name>
<dbReference type="NCBIfam" id="TIGR01575">
    <property type="entry name" value="rimI"/>
    <property type="match status" value="1"/>
</dbReference>